<evidence type="ECO:0000313" key="3">
    <source>
        <dbReference type="Proteomes" id="UP001146793"/>
    </source>
</evidence>
<accession>A0AAV7Z2U1</accession>
<keyword evidence="4" id="KW-1185">Reference proteome</keyword>
<dbReference type="EMBL" id="JANTQA010000040">
    <property type="protein sequence ID" value="KAJ3435365.1"/>
    <property type="molecule type" value="Genomic_DNA"/>
</dbReference>
<evidence type="ECO:0000313" key="1">
    <source>
        <dbReference type="EMBL" id="KAJ3435365.1"/>
    </source>
</evidence>
<name>A0AAV7Z2U1_9EUKA</name>
<gene>
    <name evidence="1" type="ORF">M0812_19553</name>
    <name evidence="2" type="ORF">M0813_18261</name>
</gene>
<evidence type="ECO:0000313" key="4">
    <source>
        <dbReference type="Proteomes" id="UP001150062"/>
    </source>
</evidence>
<sequence>MGSINNKGIKVGKSILQDYFQIFYRTFTPMILIKRNKFGLIEANESFFKLTGFSRSKNDQNSSIMSIFPETQPIYQNMKTCDLLKEKLNSKHWKRSNNKKIEFVMSCKQNDGKLCDVLMSFTPIQLWKNKVYQVLLSPIQKRETRPRNFH</sequence>
<dbReference type="Proteomes" id="UP001150062">
    <property type="component" value="Unassembled WGS sequence"/>
</dbReference>
<proteinExistence type="predicted"/>
<evidence type="ECO:0000313" key="2">
    <source>
        <dbReference type="EMBL" id="KAJ6247627.1"/>
    </source>
</evidence>
<organism evidence="1 3">
    <name type="scientific">Anaeramoeba flamelloides</name>
    <dbReference type="NCBI Taxonomy" id="1746091"/>
    <lineage>
        <taxon>Eukaryota</taxon>
        <taxon>Metamonada</taxon>
        <taxon>Anaeramoebidae</taxon>
        <taxon>Anaeramoeba</taxon>
    </lineage>
</organism>
<dbReference type="Gene3D" id="3.30.450.20">
    <property type="entry name" value="PAS domain"/>
    <property type="match status" value="1"/>
</dbReference>
<protein>
    <recommendedName>
        <fullName evidence="5">PAS domain-containing protein</fullName>
    </recommendedName>
</protein>
<comment type="caution">
    <text evidence="1">The sequence shown here is derived from an EMBL/GenBank/DDBJ whole genome shotgun (WGS) entry which is preliminary data.</text>
</comment>
<reference evidence="1" key="2">
    <citation type="submission" date="2022-08" db="EMBL/GenBank/DDBJ databases">
        <title>Novel sulphate-reducing endosymbionts in the free-living metamonad Anaeramoeba.</title>
        <authorList>
            <person name="Jerlstrom-Hultqvist J."/>
            <person name="Cepicka I."/>
            <person name="Gallot-Lavallee L."/>
            <person name="Salas-Leiva D."/>
            <person name="Curtis B.A."/>
            <person name="Zahonova K."/>
            <person name="Pipaliya S."/>
            <person name="Dacks J."/>
            <person name="Roger A.J."/>
        </authorList>
    </citation>
    <scope>NUCLEOTIDE SEQUENCE</scope>
    <source>
        <strain evidence="1">Busselton2</strain>
    </source>
</reference>
<evidence type="ECO:0008006" key="5">
    <source>
        <dbReference type="Google" id="ProtNLM"/>
    </source>
</evidence>
<dbReference type="AlphaFoldDB" id="A0AAV7Z2U1"/>
<dbReference type="EMBL" id="JAOAOG010000122">
    <property type="protein sequence ID" value="KAJ6247627.1"/>
    <property type="molecule type" value="Genomic_DNA"/>
</dbReference>
<dbReference type="Proteomes" id="UP001146793">
    <property type="component" value="Unassembled WGS sequence"/>
</dbReference>
<reference evidence="2" key="1">
    <citation type="submission" date="2022-08" db="EMBL/GenBank/DDBJ databases">
        <title>Novel sulfate-reducing endosymbionts in the free-living metamonad Anaeramoeba.</title>
        <authorList>
            <person name="Jerlstrom-Hultqvist J."/>
            <person name="Cepicka I."/>
            <person name="Gallot-Lavallee L."/>
            <person name="Salas-Leiva D."/>
            <person name="Curtis B.A."/>
            <person name="Zahonova K."/>
            <person name="Pipaliya S."/>
            <person name="Dacks J."/>
            <person name="Roger A.J."/>
        </authorList>
    </citation>
    <scope>NUCLEOTIDE SEQUENCE</scope>
    <source>
        <strain evidence="2">Schooner1</strain>
    </source>
</reference>